<proteinExistence type="predicted"/>
<dbReference type="AlphaFoldDB" id="A0A397V6E6"/>
<dbReference type="Proteomes" id="UP000266673">
    <property type="component" value="Unassembled WGS sequence"/>
</dbReference>
<reference evidence="1 2" key="1">
    <citation type="submission" date="2018-06" db="EMBL/GenBank/DDBJ databases">
        <title>Comparative genomics reveals the genomic features of Rhizophagus irregularis, R. cerebriforme, R. diaphanum and Gigaspora rosea, and their symbiotic lifestyle signature.</title>
        <authorList>
            <person name="Morin E."/>
            <person name="San Clemente H."/>
            <person name="Chen E.C.H."/>
            <person name="De La Providencia I."/>
            <person name="Hainaut M."/>
            <person name="Kuo A."/>
            <person name="Kohler A."/>
            <person name="Murat C."/>
            <person name="Tang N."/>
            <person name="Roy S."/>
            <person name="Loubradou J."/>
            <person name="Henrissat B."/>
            <person name="Grigoriev I.V."/>
            <person name="Corradi N."/>
            <person name="Roux C."/>
            <person name="Martin F.M."/>
        </authorList>
    </citation>
    <scope>NUCLEOTIDE SEQUENCE [LARGE SCALE GENOMIC DNA]</scope>
    <source>
        <strain evidence="1 2">DAOM 194757</strain>
    </source>
</reference>
<accession>A0A397V6E6</accession>
<keyword evidence="2" id="KW-1185">Reference proteome</keyword>
<dbReference type="EMBL" id="QKWP01000567">
    <property type="protein sequence ID" value="RIB18015.1"/>
    <property type="molecule type" value="Genomic_DNA"/>
</dbReference>
<organism evidence="1 2">
    <name type="scientific">Gigaspora rosea</name>
    <dbReference type="NCBI Taxonomy" id="44941"/>
    <lineage>
        <taxon>Eukaryota</taxon>
        <taxon>Fungi</taxon>
        <taxon>Fungi incertae sedis</taxon>
        <taxon>Mucoromycota</taxon>
        <taxon>Glomeromycotina</taxon>
        <taxon>Glomeromycetes</taxon>
        <taxon>Diversisporales</taxon>
        <taxon>Gigasporaceae</taxon>
        <taxon>Gigaspora</taxon>
    </lineage>
</organism>
<sequence>MDKAYFGEMILHALTPEYLNWHAKLVDSPSHLTDKIRSSLYRAYMEETGLDLWIKSENLESSQIEEGNYTPQNCVIKISKFPEEKNPEAKCPICKEVHTHRESYNRYTEHTRNLSVPNKTAFISQRQAYANMPLNIEWIPRNFRSLLRLRKIDRPWVVFLLTWKEIYASTVVE</sequence>
<gene>
    <name evidence="1" type="ORF">C2G38_2037244</name>
</gene>
<evidence type="ECO:0000313" key="2">
    <source>
        <dbReference type="Proteomes" id="UP000266673"/>
    </source>
</evidence>
<comment type="caution">
    <text evidence="1">The sequence shown here is derived from an EMBL/GenBank/DDBJ whole genome shotgun (WGS) entry which is preliminary data.</text>
</comment>
<protein>
    <submittedName>
        <fullName evidence="1">Uncharacterized protein</fullName>
    </submittedName>
</protein>
<name>A0A397V6E6_9GLOM</name>
<evidence type="ECO:0000313" key="1">
    <source>
        <dbReference type="EMBL" id="RIB18015.1"/>
    </source>
</evidence>